<evidence type="ECO:0000313" key="2">
    <source>
        <dbReference type="Proteomes" id="UP001169027"/>
    </source>
</evidence>
<keyword evidence="2" id="KW-1185">Reference proteome</keyword>
<dbReference type="RefSeq" id="WP_301816080.1">
    <property type="nucleotide sequence ID" value="NZ_JAUJZH010000045.1"/>
</dbReference>
<reference evidence="1" key="1">
    <citation type="submission" date="2023-06" db="EMBL/GenBank/DDBJ databases">
        <authorList>
            <person name="Jiang Y."/>
            <person name="Liu Q."/>
        </authorList>
    </citation>
    <scope>NUCLEOTIDE SEQUENCE</scope>
    <source>
        <strain evidence="1">CGMCC 1.12090</strain>
    </source>
</reference>
<evidence type="ECO:0000313" key="1">
    <source>
        <dbReference type="EMBL" id="MDO1537641.1"/>
    </source>
</evidence>
<proteinExistence type="predicted"/>
<sequence length="44" mass="4716">MAALARFKSIAGALARTQNTPLPLLPAHDSQNLAAKFEILPTKQ</sequence>
<gene>
    <name evidence="1" type="ORF">Q2T77_35920</name>
</gene>
<organism evidence="1 2">
    <name type="scientific">Variovorax ginsengisoli</name>
    <dbReference type="NCBI Taxonomy" id="363844"/>
    <lineage>
        <taxon>Bacteria</taxon>
        <taxon>Pseudomonadati</taxon>
        <taxon>Pseudomonadota</taxon>
        <taxon>Betaproteobacteria</taxon>
        <taxon>Burkholderiales</taxon>
        <taxon>Comamonadaceae</taxon>
        <taxon>Variovorax</taxon>
    </lineage>
</organism>
<accession>A0ABT8SFD6</accession>
<protein>
    <submittedName>
        <fullName evidence="1">Uncharacterized protein</fullName>
    </submittedName>
</protein>
<dbReference type="EMBL" id="JAUKVY010000045">
    <property type="protein sequence ID" value="MDO1537641.1"/>
    <property type="molecule type" value="Genomic_DNA"/>
</dbReference>
<name>A0ABT8SFD6_9BURK</name>
<dbReference type="Proteomes" id="UP001169027">
    <property type="component" value="Unassembled WGS sequence"/>
</dbReference>
<comment type="caution">
    <text evidence="1">The sequence shown here is derived from an EMBL/GenBank/DDBJ whole genome shotgun (WGS) entry which is preliminary data.</text>
</comment>